<keyword evidence="2" id="KW-1185">Reference proteome</keyword>
<sequence length="248" mass="28562">MFNKILLNRRGALFIIGLLKNSFDSITKKLMLLMVLFLFIQNVSFSQEGKENLTEINSQKVDVEWERPFNFFAAAGASYLFGNHYSVAVSPIDNTIQFDKTFPIITRFSLGLVWNPIPEEEDVKTFLDKRRRDQYYKVARKHLAVALLINVFQMSYSNEFNSSSPIDVGFGIGYRSSNFLILGTVELTPIRTPRTYFENQFRDRNMPLVLSGSTEPIRTISVDDNALFMNRIFPSLGIKMAYSFTKQK</sequence>
<gene>
    <name evidence="1" type="ORF">EL17_18715</name>
</gene>
<reference evidence="1 2" key="1">
    <citation type="submission" date="2014-04" db="EMBL/GenBank/DDBJ databases">
        <title>Characterization and application of a salt tolerant electro-active bacterium.</title>
        <authorList>
            <person name="Yang L."/>
            <person name="Wei S."/>
            <person name="Tay Q.X.M."/>
        </authorList>
    </citation>
    <scope>NUCLEOTIDE SEQUENCE [LARGE SCALE GENOMIC DNA]</scope>
    <source>
        <strain evidence="1 2">LY1</strain>
    </source>
</reference>
<accession>A0A074KTL1</accession>
<dbReference type="EMBL" id="JMIH01000026">
    <property type="protein sequence ID" value="KEO72234.1"/>
    <property type="molecule type" value="Genomic_DNA"/>
</dbReference>
<name>A0A074KTL1_9BACT</name>
<organism evidence="1 2">
    <name type="scientific">Anditalea andensis</name>
    <dbReference type="NCBI Taxonomy" id="1048983"/>
    <lineage>
        <taxon>Bacteria</taxon>
        <taxon>Pseudomonadati</taxon>
        <taxon>Bacteroidota</taxon>
        <taxon>Cytophagia</taxon>
        <taxon>Cytophagales</taxon>
        <taxon>Cytophagaceae</taxon>
        <taxon>Anditalea</taxon>
    </lineage>
</organism>
<evidence type="ECO:0000313" key="2">
    <source>
        <dbReference type="Proteomes" id="UP000027821"/>
    </source>
</evidence>
<dbReference type="eggNOG" id="ENOG502ZT14">
    <property type="taxonomic scope" value="Bacteria"/>
</dbReference>
<dbReference type="AlphaFoldDB" id="A0A074KTL1"/>
<comment type="caution">
    <text evidence="1">The sequence shown here is derived from an EMBL/GenBank/DDBJ whole genome shotgun (WGS) entry which is preliminary data.</text>
</comment>
<proteinExistence type="predicted"/>
<protein>
    <submittedName>
        <fullName evidence="1">Uncharacterized protein</fullName>
    </submittedName>
</protein>
<evidence type="ECO:0000313" key="1">
    <source>
        <dbReference type="EMBL" id="KEO72234.1"/>
    </source>
</evidence>
<dbReference type="OrthoDB" id="175794at768503"/>
<dbReference type="RefSeq" id="WP_035077911.1">
    <property type="nucleotide sequence ID" value="NZ_JMIH01000026.1"/>
</dbReference>
<dbReference type="Proteomes" id="UP000027821">
    <property type="component" value="Unassembled WGS sequence"/>
</dbReference>